<comment type="caution">
    <text evidence="1">The sequence shown here is derived from an EMBL/GenBank/DDBJ whole genome shotgun (WGS) entry which is preliminary data.</text>
</comment>
<accession>X1TTL5</accession>
<dbReference type="EMBL" id="BARW01009678">
    <property type="protein sequence ID" value="GAI83379.1"/>
    <property type="molecule type" value="Genomic_DNA"/>
</dbReference>
<sequence>NTNECVHLVVGEDGSYRLDVGYCDMYALQLQRQAAKSRFLMSTTIIEEQGKPHMINLACIGNDIYHIEPQTDEVWFHCHKD</sequence>
<gene>
    <name evidence="1" type="ORF">S12H4_19366</name>
</gene>
<dbReference type="AlphaFoldDB" id="X1TTL5"/>
<protein>
    <submittedName>
        <fullName evidence="1">Uncharacterized protein</fullName>
    </submittedName>
</protein>
<feature type="non-terminal residue" evidence="1">
    <location>
        <position position="1"/>
    </location>
</feature>
<name>X1TTL5_9ZZZZ</name>
<organism evidence="1">
    <name type="scientific">marine sediment metagenome</name>
    <dbReference type="NCBI Taxonomy" id="412755"/>
    <lineage>
        <taxon>unclassified sequences</taxon>
        <taxon>metagenomes</taxon>
        <taxon>ecological metagenomes</taxon>
    </lineage>
</organism>
<evidence type="ECO:0000313" key="1">
    <source>
        <dbReference type="EMBL" id="GAI83379.1"/>
    </source>
</evidence>
<proteinExistence type="predicted"/>
<reference evidence="1" key="1">
    <citation type="journal article" date="2014" name="Front. Microbiol.">
        <title>High frequency of phylogenetically diverse reductive dehalogenase-homologous genes in deep subseafloor sedimentary metagenomes.</title>
        <authorList>
            <person name="Kawai M."/>
            <person name="Futagami T."/>
            <person name="Toyoda A."/>
            <person name="Takaki Y."/>
            <person name="Nishi S."/>
            <person name="Hori S."/>
            <person name="Arai W."/>
            <person name="Tsubouchi T."/>
            <person name="Morono Y."/>
            <person name="Uchiyama I."/>
            <person name="Ito T."/>
            <person name="Fujiyama A."/>
            <person name="Inagaki F."/>
            <person name="Takami H."/>
        </authorList>
    </citation>
    <scope>NUCLEOTIDE SEQUENCE</scope>
    <source>
        <strain evidence="1">Expedition CK06-06</strain>
    </source>
</reference>